<feature type="coiled-coil region" evidence="1">
    <location>
        <begin position="652"/>
        <end position="700"/>
    </location>
</feature>
<feature type="compositionally biased region" description="Polar residues" evidence="2">
    <location>
        <begin position="770"/>
        <end position="781"/>
    </location>
</feature>
<evidence type="ECO:0000313" key="3">
    <source>
        <dbReference type="EMBL" id="PPQ69419.1"/>
    </source>
</evidence>
<sequence>MPPLPSEGLPSNWVGYEHLADQIADELLGDVYSLNQLAVTCKSLQSSAQRALFRDIQLMNDHHVCKWQIKLGLFLSDSSHKDHPPNFQYIKDLAFSLSAGIYHNEQIIGLLDIIKFMLPNLKTIRVYGHAGLVTPSLGTEWFRDFIATTRPEAIHFNGTLVPNNVIDFDLSTLRTIHFNVCKLFFHDEEGIPGRRTKRDAALDAKMVLCGEGKGWERVNEFTSSSVNGEMLKIIERAHELKSLSFRLAFGGQMSLRSVTLSKKLRVLRLQIPNSVILHAPMFLFYLLQKEHSLHRIDLYFEIGWRRVLPWDHVCHYTLLYLLPRILPTSIRHINFRFGGLRHLPRFEDIHWDTFFEGINLTAMRDEGEPPCIPVPIPSWYYSSFTSEEVNLWNYLNYRDIHMAFIPDVDIHPTIDFQMTFLGDPPPGAGPVPLSWDELRFHPVGLYDLRSRLMGSVEPSVFQRFRPNFEAAEAAWFAAGLASSLSDIPSDEFFPELHELRRNTSTREGTEIRKALRKRIRTLTFDCAALMDRAFGSTTMVIHIPGTTRPRSLLREDYIKAETYFPPHLLREDERIPRAVFDIVQKCIRDIGIPTIARYQFCASRYWNLPDVNHVPPPYPRQAIQPPARPANSSIFEYNGQVIKAPIILLDDDDDNDREKESLKEELKEVQKLLEEANRSLAEARRREAELLAQVARLTSLSAGPRHVSPPAARPAPHTPDRLRAPGSRSPLSQPLASSGPTENRSPSRRGHPASSASSSSMDGASGGSATQSGISSSAGGARTDSQYADFIRANHLGNKYGQIERIRTNVAVYLPNAELSSLFFRLARLQSLSKNITTFDGSSLVDVPYPIFPSGKLVDPEKLFLYTESHEFGPLHCFHGIPVRTFVPTTGLLSLATIGVCIFVSILVTDSSLLIMAVQVVFDDIHANFGKGLLVREYPLRQFLEVQAQYPLSQSSIPKSSLNTGAAVQSEVIRNASADNADDDSQQAELKSSRRSHQIHVISFSESPRIKSPPPRLGVCLLSHELDEEYLLKSVIPVPLFKSIIDVVPSPQVGIAPPGAPAHYIEPACGAFQALLGLSDDAGLQSKTFWNLFVKAPLGEDSNARNVFKLDDIGQRFRSIDLLAIGCFSVKEIVVCCSVCLPTTWRKVRLKPLVFISPVVHLYLSSPTYTSKTNICLA</sequence>
<organism evidence="3 4">
    <name type="scientific">Gymnopilus dilepis</name>
    <dbReference type="NCBI Taxonomy" id="231916"/>
    <lineage>
        <taxon>Eukaryota</taxon>
        <taxon>Fungi</taxon>
        <taxon>Dikarya</taxon>
        <taxon>Basidiomycota</taxon>
        <taxon>Agaricomycotina</taxon>
        <taxon>Agaricomycetes</taxon>
        <taxon>Agaricomycetidae</taxon>
        <taxon>Agaricales</taxon>
        <taxon>Agaricineae</taxon>
        <taxon>Hymenogastraceae</taxon>
        <taxon>Gymnopilus</taxon>
    </lineage>
</organism>
<evidence type="ECO:0000313" key="4">
    <source>
        <dbReference type="Proteomes" id="UP000284706"/>
    </source>
</evidence>
<evidence type="ECO:0000256" key="1">
    <source>
        <dbReference type="SAM" id="Coils"/>
    </source>
</evidence>
<reference evidence="3 4" key="1">
    <citation type="journal article" date="2018" name="Evol. Lett.">
        <title>Horizontal gene cluster transfer increased hallucinogenic mushroom diversity.</title>
        <authorList>
            <person name="Reynolds H.T."/>
            <person name="Vijayakumar V."/>
            <person name="Gluck-Thaler E."/>
            <person name="Korotkin H.B."/>
            <person name="Matheny P.B."/>
            <person name="Slot J.C."/>
        </authorList>
    </citation>
    <scope>NUCLEOTIDE SEQUENCE [LARGE SCALE GENOMIC DNA]</scope>
    <source>
        <strain evidence="3 4">SRW20</strain>
    </source>
</reference>
<evidence type="ECO:0000256" key="2">
    <source>
        <dbReference type="SAM" id="MobiDB-lite"/>
    </source>
</evidence>
<dbReference type="Proteomes" id="UP000284706">
    <property type="component" value="Unassembled WGS sequence"/>
</dbReference>
<dbReference type="AlphaFoldDB" id="A0A409VT77"/>
<gene>
    <name evidence="3" type="ORF">CVT26_002457</name>
</gene>
<feature type="region of interest" description="Disordered" evidence="2">
    <location>
        <begin position="701"/>
        <end position="781"/>
    </location>
</feature>
<dbReference type="InParanoid" id="A0A409VT77"/>
<keyword evidence="4" id="KW-1185">Reference proteome</keyword>
<dbReference type="EMBL" id="NHYE01005573">
    <property type="protein sequence ID" value="PPQ69419.1"/>
    <property type="molecule type" value="Genomic_DNA"/>
</dbReference>
<name>A0A409VT77_9AGAR</name>
<accession>A0A409VT77</accession>
<comment type="caution">
    <text evidence="3">The sequence shown here is derived from an EMBL/GenBank/DDBJ whole genome shotgun (WGS) entry which is preliminary data.</text>
</comment>
<dbReference type="OrthoDB" id="2690792at2759"/>
<feature type="compositionally biased region" description="Low complexity" evidence="2">
    <location>
        <begin position="752"/>
        <end position="769"/>
    </location>
</feature>
<feature type="compositionally biased region" description="Polar residues" evidence="2">
    <location>
        <begin position="729"/>
        <end position="743"/>
    </location>
</feature>
<proteinExistence type="predicted"/>
<keyword evidence="1" id="KW-0175">Coiled coil</keyword>
<protein>
    <submittedName>
        <fullName evidence="3">Uncharacterized protein</fullName>
    </submittedName>
</protein>